<keyword evidence="3 5" id="KW-1133">Transmembrane helix</keyword>
<dbReference type="RefSeq" id="WP_188621341.1">
    <property type="nucleotide sequence ID" value="NZ_BMJE01000005.1"/>
</dbReference>
<evidence type="ECO:0000256" key="4">
    <source>
        <dbReference type="ARBA" id="ARBA00023136"/>
    </source>
</evidence>
<keyword evidence="2 5" id="KW-0812">Transmembrane</keyword>
<evidence type="ECO:0000256" key="3">
    <source>
        <dbReference type="ARBA" id="ARBA00022989"/>
    </source>
</evidence>
<evidence type="ECO:0000256" key="1">
    <source>
        <dbReference type="ARBA" id="ARBA00004141"/>
    </source>
</evidence>
<dbReference type="InterPro" id="IPR002781">
    <property type="entry name" value="TM_pro_TauE-like"/>
</dbReference>
<dbReference type="InterPro" id="IPR051598">
    <property type="entry name" value="TSUP/Inactive_protease-like"/>
</dbReference>
<feature type="transmembrane region" description="Helical" evidence="5">
    <location>
        <begin position="74"/>
        <end position="93"/>
    </location>
</feature>
<keyword evidence="7" id="KW-1185">Reference proteome</keyword>
<dbReference type="Pfam" id="PF01925">
    <property type="entry name" value="TauE"/>
    <property type="match status" value="1"/>
</dbReference>
<comment type="caution">
    <text evidence="6">The sequence shown here is derived from an EMBL/GenBank/DDBJ whole genome shotgun (WGS) entry which is preliminary data.</text>
</comment>
<comment type="similarity">
    <text evidence="5">Belongs to the 4-toluene sulfonate uptake permease (TSUP) (TC 2.A.102) family.</text>
</comment>
<protein>
    <recommendedName>
        <fullName evidence="5">Probable membrane transporter protein</fullName>
    </recommendedName>
</protein>
<comment type="subcellular location">
    <subcellularLocation>
        <location evidence="5">Cell membrane</location>
        <topology evidence="5">Multi-pass membrane protein</topology>
    </subcellularLocation>
    <subcellularLocation>
        <location evidence="1">Membrane</location>
        <topology evidence="1">Multi-pass membrane protein</topology>
    </subcellularLocation>
</comment>
<dbReference type="PANTHER" id="PTHR43701:SF2">
    <property type="entry name" value="MEMBRANE TRANSPORTER PROTEIN YJNA-RELATED"/>
    <property type="match status" value="1"/>
</dbReference>
<reference evidence="7" key="1">
    <citation type="journal article" date="2019" name="Int. J. Syst. Evol. Microbiol.">
        <title>The Global Catalogue of Microorganisms (GCM) 10K type strain sequencing project: providing services to taxonomists for standard genome sequencing and annotation.</title>
        <authorList>
            <consortium name="The Broad Institute Genomics Platform"/>
            <consortium name="The Broad Institute Genome Sequencing Center for Infectious Disease"/>
            <person name="Wu L."/>
            <person name="Ma J."/>
        </authorList>
    </citation>
    <scope>NUCLEOTIDE SEQUENCE [LARGE SCALE GENOMIC DNA]</scope>
    <source>
        <strain evidence="7">CGMCC 1.15461</strain>
    </source>
</reference>
<evidence type="ECO:0000313" key="7">
    <source>
        <dbReference type="Proteomes" id="UP000615760"/>
    </source>
</evidence>
<feature type="transmembrane region" description="Helical" evidence="5">
    <location>
        <begin position="217"/>
        <end position="235"/>
    </location>
</feature>
<feature type="transmembrane region" description="Helical" evidence="5">
    <location>
        <begin position="188"/>
        <end position="205"/>
    </location>
</feature>
<keyword evidence="5" id="KW-1003">Cell membrane</keyword>
<dbReference type="Proteomes" id="UP000615760">
    <property type="component" value="Unassembled WGS sequence"/>
</dbReference>
<name>A0ABQ1K2V5_9FLAO</name>
<sequence length="266" mass="28259">MEIHQLIGYILAVLVGLSLGLIGSGGSILTVPILVYIMAIDPVIATGYSLFVVGSSAMVGGVRNALKHNVDFKTAATFGLPSLVAAYLTRAYIIPAIPHTLYETEGFAVTKPLVMMVLFAVVMLIASLRMIKSSKRNKTVQKEIKPSLSQLLLSGVFTGLLAGAVGAGGGFIIIPALIFLAGLPMKKAVGTSLIIIAIQSMAGFMGDIGSNPIDWSFLLLFSLASVIGIFIGMYLAKKIPAEKLKSLFGWFVLIMGVYILSKELFF</sequence>
<organism evidence="6 7">
    <name type="scientific">Flavobacterium suaedae</name>
    <dbReference type="NCBI Taxonomy" id="1767027"/>
    <lineage>
        <taxon>Bacteria</taxon>
        <taxon>Pseudomonadati</taxon>
        <taxon>Bacteroidota</taxon>
        <taxon>Flavobacteriia</taxon>
        <taxon>Flavobacteriales</taxon>
        <taxon>Flavobacteriaceae</taxon>
        <taxon>Flavobacterium</taxon>
    </lineage>
</organism>
<evidence type="ECO:0000256" key="2">
    <source>
        <dbReference type="ARBA" id="ARBA00022692"/>
    </source>
</evidence>
<evidence type="ECO:0000313" key="6">
    <source>
        <dbReference type="EMBL" id="GGB81490.1"/>
    </source>
</evidence>
<proteinExistence type="inferred from homology"/>
<feature type="transmembrane region" description="Helical" evidence="5">
    <location>
        <begin position="113"/>
        <end position="131"/>
    </location>
</feature>
<accession>A0ABQ1K2V5</accession>
<gene>
    <name evidence="6" type="ORF">GCM10007424_21980</name>
</gene>
<feature type="transmembrane region" description="Helical" evidence="5">
    <location>
        <begin position="43"/>
        <end position="62"/>
    </location>
</feature>
<evidence type="ECO:0000256" key="5">
    <source>
        <dbReference type="RuleBase" id="RU363041"/>
    </source>
</evidence>
<dbReference type="EMBL" id="BMJE01000005">
    <property type="protein sequence ID" value="GGB81490.1"/>
    <property type="molecule type" value="Genomic_DNA"/>
</dbReference>
<feature type="transmembrane region" description="Helical" evidence="5">
    <location>
        <begin position="7"/>
        <end position="37"/>
    </location>
</feature>
<feature type="transmembrane region" description="Helical" evidence="5">
    <location>
        <begin position="151"/>
        <end position="182"/>
    </location>
</feature>
<dbReference type="PANTHER" id="PTHR43701">
    <property type="entry name" value="MEMBRANE TRANSPORTER PROTEIN MJ0441-RELATED"/>
    <property type="match status" value="1"/>
</dbReference>
<feature type="transmembrane region" description="Helical" evidence="5">
    <location>
        <begin position="247"/>
        <end position="265"/>
    </location>
</feature>
<keyword evidence="4 5" id="KW-0472">Membrane</keyword>